<gene>
    <name evidence="1" type="ORF">TIFTF001_029399</name>
</gene>
<evidence type="ECO:0000313" key="1">
    <source>
        <dbReference type="EMBL" id="GMN60312.1"/>
    </source>
</evidence>
<accession>A0AA88DRG2</accession>
<dbReference type="AlphaFoldDB" id="A0AA88DRG2"/>
<keyword evidence="2" id="KW-1185">Reference proteome</keyword>
<protein>
    <submittedName>
        <fullName evidence="1">Uncharacterized protein</fullName>
    </submittedName>
</protein>
<dbReference type="EMBL" id="BTGU01000097">
    <property type="protein sequence ID" value="GMN60312.1"/>
    <property type="molecule type" value="Genomic_DNA"/>
</dbReference>
<sequence length="175" mass="21022">MKKDKPVKKIVEEDEEFWIWERLIEKKLQREGKWVKEMRRFSEFPNLNFPSNSNQWSRSLFINDRDRLGSFSSVWISKNAHREFVDCSTSSQLPATTAQHRERHLFESMQNHPKQYVSHPRVDDKSSTSRQEALFRQEYSFSRFTIDYGVWGEVKFRTLSLTVYVFTDKPSESTR</sequence>
<name>A0AA88DRG2_FICCA</name>
<organism evidence="1 2">
    <name type="scientific">Ficus carica</name>
    <name type="common">Common fig</name>
    <dbReference type="NCBI Taxonomy" id="3494"/>
    <lineage>
        <taxon>Eukaryota</taxon>
        <taxon>Viridiplantae</taxon>
        <taxon>Streptophyta</taxon>
        <taxon>Embryophyta</taxon>
        <taxon>Tracheophyta</taxon>
        <taxon>Spermatophyta</taxon>
        <taxon>Magnoliopsida</taxon>
        <taxon>eudicotyledons</taxon>
        <taxon>Gunneridae</taxon>
        <taxon>Pentapetalae</taxon>
        <taxon>rosids</taxon>
        <taxon>fabids</taxon>
        <taxon>Rosales</taxon>
        <taxon>Moraceae</taxon>
        <taxon>Ficeae</taxon>
        <taxon>Ficus</taxon>
    </lineage>
</organism>
<comment type="caution">
    <text evidence="1">The sequence shown here is derived from an EMBL/GenBank/DDBJ whole genome shotgun (WGS) entry which is preliminary data.</text>
</comment>
<dbReference type="Proteomes" id="UP001187192">
    <property type="component" value="Unassembled WGS sequence"/>
</dbReference>
<proteinExistence type="predicted"/>
<reference evidence="1" key="1">
    <citation type="submission" date="2023-07" db="EMBL/GenBank/DDBJ databases">
        <title>draft genome sequence of fig (Ficus carica).</title>
        <authorList>
            <person name="Takahashi T."/>
            <person name="Nishimura K."/>
        </authorList>
    </citation>
    <scope>NUCLEOTIDE SEQUENCE</scope>
</reference>
<evidence type="ECO:0000313" key="2">
    <source>
        <dbReference type="Proteomes" id="UP001187192"/>
    </source>
</evidence>